<evidence type="ECO:0000256" key="4">
    <source>
        <dbReference type="ARBA" id="ARBA00047045"/>
    </source>
</evidence>
<evidence type="ECO:0000256" key="5">
    <source>
        <dbReference type="PIRSR" id="PIRSR601519-1"/>
    </source>
</evidence>
<feature type="binding site" evidence="5">
    <location>
        <position position="36"/>
    </location>
    <ligand>
        <name>Fe cation</name>
        <dbReference type="ChEBI" id="CHEBI:24875"/>
        <label>1</label>
    </ligand>
</feature>
<sequence>MEKNLNQALVDRHVLDSAQADPHPCDFLESRFLDEQLKLMKKMLTTWLTSAVWLVRRLGWASISSKGSISSMTRSGSPVAFEEPRWCQGICLKPLSAASRQLFNHPGALSQALGQI</sequence>
<keyword evidence="5" id="KW-0408">Iron</keyword>
<dbReference type="AlphaFoldDB" id="A0AB34HPZ0"/>
<keyword evidence="7" id="KW-1185">Reference proteome</keyword>
<dbReference type="GO" id="GO:0006879">
    <property type="term" value="P:intracellular iron ion homeostasis"/>
    <property type="evidence" value="ECO:0007669"/>
    <property type="project" value="InterPro"/>
</dbReference>
<evidence type="ECO:0000256" key="1">
    <source>
        <dbReference type="ARBA" id="ARBA00040044"/>
    </source>
</evidence>
<proteinExistence type="predicted"/>
<comment type="caution">
    <text evidence="6">The sequence shown here is derived from an EMBL/GenBank/DDBJ whole genome shotgun (WGS) entry which is preliminary data.</text>
</comment>
<evidence type="ECO:0000256" key="3">
    <source>
        <dbReference type="ARBA" id="ARBA00045578"/>
    </source>
</evidence>
<evidence type="ECO:0000313" key="7">
    <source>
        <dbReference type="Proteomes" id="UP001159641"/>
    </source>
</evidence>
<evidence type="ECO:0000313" key="6">
    <source>
        <dbReference type="EMBL" id="KAJ8793771.1"/>
    </source>
</evidence>
<reference evidence="6 7" key="1">
    <citation type="submission" date="2022-11" db="EMBL/GenBank/DDBJ databases">
        <title>Whole genome sequence of Eschrichtius robustus ER-17-0199.</title>
        <authorList>
            <person name="Bruniche-Olsen A."/>
            <person name="Black A.N."/>
            <person name="Fields C.J."/>
            <person name="Walden K."/>
            <person name="Dewoody J.A."/>
        </authorList>
    </citation>
    <scope>NUCLEOTIDE SEQUENCE [LARGE SCALE GENOMIC DNA]</scope>
    <source>
        <strain evidence="6">ER-17-0199</strain>
        <tissue evidence="6">Blubber</tissue>
    </source>
</reference>
<dbReference type="InterPro" id="IPR009078">
    <property type="entry name" value="Ferritin-like_SF"/>
</dbReference>
<feature type="binding site" evidence="5">
    <location>
        <position position="2"/>
    </location>
    <ligand>
        <name>Fe cation</name>
        <dbReference type="ChEBI" id="CHEBI:24875"/>
        <label>1</label>
    </ligand>
</feature>
<dbReference type="PANTHER" id="PTHR11431:SF47">
    <property type="entry name" value="FERRITIN LIGHT CHAIN"/>
    <property type="match status" value="1"/>
</dbReference>
<gene>
    <name evidence="6" type="ORF">J1605_019192</name>
</gene>
<protein>
    <recommendedName>
        <fullName evidence="1">Ferritin light chain</fullName>
    </recommendedName>
</protein>
<dbReference type="InterPro" id="IPR001519">
    <property type="entry name" value="Ferritin"/>
</dbReference>
<comment type="subcellular location">
    <subcellularLocation>
        <location evidence="2">Autolysosome</location>
    </subcellularLocation>
</comment>
<dbReference type="GO" id="GO:0008198">
    <property type="term" value="F:ferrous iron binding"/>
    <property type="evidence" value="ECO:0007669"/>
    <property type="project" value="TreeGrafter"/>
</dbReference>
<comment type="function">
    <text evidence="3">Stores iron in a soluble, non-toxic, readily available form. Important for iron homeostasis. Iron is taken up in the ferrous form and deposited as ferric hydroxides after oxidation. Also plays a role in delivery of iron to cells. Mediates iron uptake in capsule cells of the developing kidney. Delivery to lysosomes by the cargo receptor NCOA4 for autophagic degradation and release or iron.</text>
</comment>
<keyword evidence="5" id="KW-0479">Metal-binding</keyword>
<dbReference type="Gene3D" id="1.20.1260.10">
    <property type="match status" value="1"/>
</dbReference>
<dbReference type="InterPro" id="IPR012347">
    <property type="entry name" value="Ferritin-like"/>
</dbReference>
<dbReference type="PANTHER" id="PTHR11431">
    <property type="entry name" value="FERRITIN"/>
    <property type="match status" value="1"/>
</dbReference>
<name>A0AB34HPZ0_ESCRO</name>
<accession>A0AB34HPZ0</accession>
<dbReference type="EMBL" id="JAIQCJ010000943">
    <property type="protein sequence ID" value="KAJ8793771.1"/>
    <property type="molecule type" value="Genomic_DNA"/>
</dbReference>
<dbReference type="GO" id="GO:0006826">
    <property type="term" value="P:iron ion transport"/>
    <property type="evidence" value="ECO:0007669"/>
    <property type="project" value="InterPro"/>
</dbReference>
<dbReference type="SUPFAM" id="SSF47240">
    <property type="entry name" value="Ferritin-like"/>
    <property type="match status" value="1"/>
</dbReference>
<dbReference type="GO" id="GO:0008199">
    <property type="term" value="F:ferric iron binding"/>
    <property type="evidence" value="ECO:0007669"/>
    <property type="project" value="InterPro"/>
</dbReference>
<comment type="subunit">
    <text evidence="4">Oligomer of 24 subunits. There are two types of subunits: L (light) chain and H (heavy) chain. The major chain can be light or heavy, depending on the species and tissue type. The functional molecule forms a roughly spherical shell with a diameter of 12 nm and contains a central cavity into which the insoluble mineral iron core is deposited. Interacts with NCOA4.</text>
</comment>
<organism evidence="6 7">
    <name type="scientific">Eschrichtius robustus</name>
    <name type="common">California gray whale</name>
    <name type="synonym">Eschrichtius gibbosus</name>
    <dbReference type="NCBI Taxonomy" id="9764"/>
    <lineage>
        <taxon>Eukaryota</taxon>
        <taxon>Metazoa</taxon>
        <taxon>Chordata</taxon>
        <taxon>Craniata</taxon>
        <taxon>Vertebrata</taxon>
        <taxon>Euteleostomi</taxon>
        <taxon>Mammalia</taxon>
        <taxon>Eutheria</taxon>
        <taxon>Laurasiatheria</taxon>
        <taxon>Artiodactyla</taxon>
        <taxon>Whippomorpha</taxon>
        <taxon>Cetacea</taxon>
        <taxon>Mysticeti</taxon>
        <taxon>Eschrichtiidae</taxon>
        <taxon>Eschrichtius</taxon>
    </lineage>
</organism>
<dbReference type="Proteomes" id="UP001159641">
    <property type="component" value="Unassembled WGS sequence"/>
</dbReference>
<evidence type="ECO:0000256" key="2">
    <source>
        <dbReference type="ARBA" id="ARBA00044942"/>
    </source>
</evidence>
<dbReference type="GO" id="GO:0044754">
    <property type="term" value="C:autolysosome"/>
    <property type="evidence" value="ECO:0007669"/>
    <property type="project" value="UniProtKB-SubCell"/>
</dbReference>